<evidence type="ECO:0000313" key="4">
    <source>
        <dbReference type="Proteomes" id="UP000306918"/>
    </source>
</evidence>
<feature type="transmembrane region" description="Helical" evidence="1">
    <location>
        <begin position="575"/>
        <end position="592"/>
    </location>
</feature>
<feature type="domain" description="Peptidase M1 membrane alanine aminopeptidase" evidence="2">
    <location>
        <begin position="863"/>
        <end position="1048"/>
    </location>
</feature>
<name>A0A4S8HZ75_9BACT</name>
<evidence type="ECO:0000256" key="1">
    <source>
        <dbReference type="SAM" id="Phobius"/>
    </source>
</evidence>
<dbReference type="EMBL" id="STFF01000001">
    <property type="protein sequence ID" value="THU40990.1"/>
    <property type="molecule type" value="Genomic_DNA"/>
</dbReference>
<feature type="transmembrane region" description="Helical" evidence="1">
    <location>
        <begin position="254"/>
        <end position="273"/>
    </location>
</feature>
<dbReference type="GO" id="GO:0008270">
    <property type="term" value="F:zinc ion binding"/>
    <property type="evidence" value="ECO:0007669"/>
    <property type="project" value="InterPro"/>
</dbReference>
<feature type="transmembrane region" description="Helical" evidence="1">
    <location>
        <begin position="176"/>
        <end position="195"/>
    </location>
</feature>
<keyword evidence="3" id="KW-0645">Protease</keyword>
<dbReference type="SUPFAM" id="SSF55486">
    <property type="entry name" value="Metalloproteases ('zincins'), catalytic domain"/>
    <property type="match status" value="1"/>
</dbReference>
<feature type="transmembrane region" description="Helical" evidence="1">
    <location>
        <begin position="21"/>
        <end position="43"/>
    </location>
</feature>
<protein>
    <submittedName>
        <fullName evidence="3">Aminopeptidase</fullName>
    </submittedName>
</protein>
<proteinExistence type="predicted"/>
<feature type="transmembrane region" description="Helical" evidence="1">
    <location>
        <begin position="481"/>
        <end position="498"/>
    </location>
</feature>
<keyword evidence="1" id="KW-0812">Transmembrane</keyword>
<accession>A0A4S8HZ75</accession>
<dbReference type="InterPro" id="IPR027268">
    <property type="entry name" value="Peptidase_M4/M1_CTD_sf"/>
</dbReference>
<dbReference type="GO" id="GO:0008237">
    <property type="term" value="F:metallopeptidase activity"/>
    <property type="evidence" value="ECO:0007669"/>
    <property type="project" value="InterPro"/>
</dbReference>
<dbReference type="Proteomes" id="UP000306918">
    <property type="component" value="Unassembled WGS sequence"/>
</dbReference>
<keyword evidence="1" id="KW-1133">Transmembrane helix</keyword>
<sequence>MRHNMFKEYFFSESRFYFRKWWFYGLLLAFLSLGLLTSQVANFSFPGLYVNSPWVLMYIIGLLSLLNIFIITILAAQILFREKDSQFDAILYATPMCKSHFLFSRFTLIVVVTLLCFLLLLSGLMMGHLLRGNDPEKYTSFHLLNYLHPFVVLVLPNAFLCAAIVCTVAWLTRNKLIMYLSGLAIYIFYMVGSLFSNSPLFAGASPPSSTAMALAAKLDPFGLAAFLEQTQYWPVQLRNTQLIEGKGNFLFNRLWVIIFSLIVLFISYSSYRFREGKKEKAKKKVIANEKSTIAIDYKPVASSYSNTAYSLTTFLSFVKLDIRFIVKSISFILMLILWAFFLGMEIYSDIDGGIRLPQRYATSGLMVKNIIGTFPFFSIVVLLFYSVEMLWRSRQVKVAPMERTTPVSEAIILGAKWTALAIVPILLIVFCILIGIAFQLLYHYPFIDFGAYASLFFVLGVPALLYASIIVSIQAMVRKKYAGLVVAALFLLITNSPVGSKLGLAHPLFRFARSFVGYYSDMNGYGAYLQAFGIKMLYWLAFTIIVGMVAARLWGNTRKTSWIKSKKLLKPVGKFVFGSCVVLMFITGTIIYNKTTITTDEDELNWQAQYEQWYRKYQHIAQPTISRVHTRIDLYPENNNYMVTGEYTLVNKNPQPLDSLLLYCNPDVVLQDVKIEKATLVKKDSVFGHYSFRLATSLHPGDSITMQFAMHYRWSPFNRHAAFNAIVENGAFMRISRYYPVFGYQPGNEIENGTERKIRQLAAATPLKKLEEKDSAAYNYGFIQFDAVISTSGNQTAIGTGELKRSWKEKGRNYVHYQSPVAIPFRFAVSSAEYAVKKATQNGIAIEVYYHPGHHENVDHLIEEAKNTIVYCEKNFGKYPFKTIRFAEISRFTEGFNATAYPAVIFMNEGVTFHADLRKEKLRDVINELAAHELAHEWWGTAQIAPEEREGSVMLTETLAMYTELMLYKNTHGIEAMKEVVHMHKDLYEKGKPFGTEEPLYKVKPGNIYLSYNKGLVAMHQLYELIGEEKLNLALKNFITKYAYPNHPPTTIDLINEFLLVSDPAVHRKIKGVFM</sequence>
<dbReference type="Gene3D" id="1.10.390.10">
    <property type="entry name" value="Neutral Protease Domain 2"/>
    <property type="match status" value="1"/>
</dbReference>
<gene>
    <name evidence="3" type="ORF">FAM09_02410</name>
</gene>
<feature type="transmembrane region" description="Helical" evidence="1">
    <location>
        <begin position="55"/>
        <end position="80"/>
    </location>
</feature>
<keyword evidence="4" id="KW-1185">Reference proteome</keyword>
<feature type="transmembrane region" description="Helical" evidence="1">
    <location>
        <begin position="536"/>
        <end position="554"/>
    </location>
</feature>
<feature type="transmembrane region" description="Helical" evidence="1">
    <location>
        <begin position="101"/>
        <end position="126"/>
    </location>
</feature>
<reference evidence="3 4" key="1">
    <citation type="submission" date="2019-04" db="EMBL/GenBank/DDBJ databases">
        <title>Niastella caeni sp. nov., isolated from activated sludge.</title>
        <authorList>
            <person name="Sheng M."/>
        </authorList>
    </citation>
    <scope>NUCLEOTIDE SEQUENCE [LARGE SCALE GENOMIC DNA]</scope>
    <source>
        <strain evidence="3 4">HX-2-15</strain>
    </source>
</reference>
<feature type="transmembrane region" description="Helical" evidence="1">
    <location>
        <begin position="449"/>
        <end position="469"/>
    </location>
</feature>
<keyword evidence="1" id="KW-0472">Membrane</keyword>
<feature type="transmembrane region" description="Helical" evidence="1">
    <location>
        <begin position="324"/>
        <end position="347"/>
    </location>
</feature>
<dbReference type="OrthoDB" id="100605at2"/>
<feature type="transmembrane region" description="Helical" evidence="1">
    <location>
        <begin position="419"/>
        <end position="443"/>
    </location>
</feature>
<feature type="transmembrane region" description="Helical" evidence="1">
    <location>
        <begin position="146"/>
        <end position="171"/>
    </location>
</feature>
<feature type="transmembrane region" description="Helical" evidence="1">
    <location>
        <begin position="367"/>
        <end position="387"/>
    </location>
</feature>
<keyword evidence="3" id="KW-0378">Hydrolase</keyword>
<organism evidence="3 4">
    <name type="scientific">Niastella caeni</name>
    <dbReference type="NCBI Taxonomy" id="2569763"/>
    <lineage>
        <taxon>Bacteria</taxon>
        <taxon>Pseudomonadati</taxon>
        <taxon>Bacteroidota</taxon>
        <taxon>Chitinophagia</taxon>
        <taxon>Chitinophagales</taxon>
        <taxon>Chitinophagaceae</taxon>
        <taxon>Niastella</taxon>
    </lineage>
</organism>
<evidence type="ECO:0000259" key="2">
    <source>
        <dbReference type="Pfam" id="PF01433"/>
    </source>
</evidence>
<dbReference type="GO" id="GO:0004177">
    <property type="term" value="F:aminopeptidase activity"/>
    <property type="evidence" value="ECO:0007669"/>
    <property type="project" value="UniProtKB-KW"/>
</dbReference>
<evidence type="ECO:0000313" key="3">
    <source>
        <dbReference type="EMBL" id="THU40990.1"/>
    </source>
</evidence>
<dbReference type="Pfam" id="PF01433">
    <property type="entry name" value="Peptidase_M1"/>
    <property type="match status" value="1"/>
</dbReference>
<dbReference type="InterPro" id="IPR014782">
    <property type="entry name" value="Peptidase_M1_dom"/>
</dbReference>
<comment type="caution">
    <text evidence="3">The sequence shown here is derived from an EMBL/GenBank/DDBJ whole genome shotgun (WGS) entry which is preliminary data.</text>
</comment>
<keyword evidence="3" id="KW-0031">Aminopeptidase</keyword>
<dbReference type="AlphaFoldDB" id="A0A4S8HZ75"/>